<dbReference type="CDD" id="cd02042">
    <property type="entry name" value="ParAB_family"/>
    <property type="match status" value="1"/>
</dbReference>
<dbReference type="Pfam" id="PF07015">
    <property type="entry name" value="VirC1"/>
    <property type="match status" value="1"/>
</dbReference>
<dbReference type="InterPro" id="IPR027417">
    <property type="entry name" value="P-loop_NTPase"/>
</dbReference>
<dbReference type="InterPro" id="IPR050678">
    <property type="entry name" value="DNA_Partitioning_ATPase"/>
</dbReference>
<sequence length="316" mass="34193">MPVITLLSPKGGVGKTTTALLLATELAAQDANVILIDADPNFPLAKWAALPGKPDNIEVVEEIDEETIIDTITEARKRAKFVIVDLEGRASGRVTNALLVSNLALIPMQGSALDSNEAARAFKNVRQVSKHRDKPLKFAAVLAKTQASDRLWPRDLKQIIAGLQDAGIPVINTALADRGAFRALFSLGGTLATLKNSDVGSLTTARSNAAAFTLDVLNLLNEKDEIPVPTAQQRAAAREGGERLGFKSEPTDATPKRAPAPARAAVYTANFHIRTTPEDRDRYDDFAYRHRMKKGEAMRLLLDLAEEAEAARAKKK</sequence>
<dbReference type="PANTHER" id="PTHR13696:SF96">
    <property type="entry name" value="COBQ_COBB_MIND_PARA NUCLEOTIDE BINDING DOMAIN-CONTAINING PROTEIN"/>
    <property type="match status" value="1"/>
</dbReference>
<proteinExistence type="predicted"/>
<reference evidence="2 3" key="1">
    <citation type="journal article" date="2017" name="Curr. Biol.">
        <title>Genome architecture and evolution of a unichromosomal asexual nematode.</title>
        <authorList>
            <person name="Fradin H."/>
            <person name="Zegar C."/>
            <person name="Gutwein M."/>
            <person name="Lucas J."/>
            <person name="Kovtun M."/>
            <person name="Corcoran D."/>
            <person name="Baugh L.R."/>
            <person name="Kiontke K."/>
            <person name="Gunsalus K."/>
            <person name="Fitch D.H."/>
            <person name="Piano F."/>
        </authorList>
    </citation>
    <scope>NUCLEOTIDE SEQUENCE [LARGE SCALE GENOMIC DNA]</scope>
    <source>
        <strain evidence="2">PF1309</strain>
    </source>
</reference>
<dbReference type="AlphaFoldDB" id="A0A2A2K1N1"/>
<comment type="caution">
    <text evidence="2">The sequence shown here is derived from an EMBL/GenBank/DDBJ whole genome shotgun (WGS) entry which is preliminary data.</text>
</comment>
<feature type="region of interest" description="Disordered" evidence="1">
    <location>
        <begin position="237"/>
        <end position="260"/>
    </location>
</feature>
<dbReference type="Gene3D" id="3.40.50.300">
    <property type="entry name" value="P-loop containing nucleotide triphosphate hydrolases"/>
    <property type="match status" value="1"/>
</dbReference>
<keyword evidence="3" id="KW-1185">Reference proteome</keyword>
<dbReference type="InterPro" id="IPR009744">
    <property type="entry name" value="VirC1"/>
</dbReference>
<dbReference type="PANTHER" id="PTHR13696">
    <property type="entry name" value="P-LOOP CONTAINING NUCLEOSIDE TRIPHOSPHATE HYDROLASE"/>
    <property type="match status" value="1"/>
</dbReference>
<name>A0A2A2K1N1_9BILA</name>
<evidence type="ECO:0000313" key="3">
    <source>
        <dbReference type="Proteomes" id="UP000218231"/>
    </source>
</evidence>
<evidence type="ECO:0008006" key="4">
    <source>
        <dbReference type="Google" id="ProtNLM"/>
    </source>
</evidence>
<dbReference type="Proteomes" id="UP000218231">
    <property type="component" value="Unassembled WGS sequence"/>
</dbReference>
<evidence type="ECO:0000313" key="2">
    <source>
        <dbReference type="EMBL" id="PAV67838.1"/>
    </source>
</evidence>
<organism evidence="2 3">
    <name type="scientific">Diploscapter pachys</name>
    <dbReference type="NCBI Taxonomy" id="2018661"/>
    <lineage>
        <taxon>Eukaryota</taxon>
        <taxon>Metazoa</taxon>
        <taxon>Ecdysozoa</taxon>
        <taxon>Nematoda</taxon>
        <taxon>Chromadorea</taxon>
        <taxon>Rhabditida</taxon>
        <taxon>Rhabditina</taxon>
        <taxon>Rhabditomorpha</taxon>
        <taxon>Rhabditoidea</taxon>
        <taxon>Rhabditidae</taxon>
        <taxon>Diploscapter</taxon>
    </lineage>
</organism>
<feature type="compositionally biased region" description="Basic and acidic residues" evidence="1">
    <location>
        <begin position="237"/>
        <end position="250"/>
    </location>
</feature>
<dbReference type="SUPFAM" id="SSF52540">
    <property type="entry name" value="P-loop containing nucleoside triphosphate hydrolases"/>
    <property type="match status" value="1"/>
</dbReference>
<accession>A0A2A2K1N1</accession>
<feature type="compositionally biased region" description="Low complexity" evidence="1">
    <location>
        <begin position="251"/>
        <end position="260"/>
    </location>
</feature>
<gene>
    <name evidence="2" type="ORF">WR25_02708</name>
</gene>
<evidence type="ECO:0000256" key="1">
    <source>
        <dbReference type="SAM" id="MobiDB-lite"/>
    </source>
</evidence>
<dbReference type="EMBL" id="LIAE01009882">
    <property type="protein sequence ID" value="PAV67838.1"/>
    <property type="molecule type" value="Genomic_DNA"/>
</dbReference>
<protein>
    <recommendedName>
        <fullName evidence="4">CobQ/CobB/MinD/ParA nucleotide binding domain-containing protein</fullName>
    </recommendedName>
</protein>